<dbReference type="KEGG" id="sawl:NGM29_06380"/>
<feature type="transmembrane region" description="Helical" evidence="6">
    <location>
        <begin position="55"/>
        <end position="72"/>
    </location>
</feature>
<feature type="transmembrane region" description="Helical" evidence="6">
    <location>
        <begin position="516"/>
        <end position="536"/>
    </location>
</feature>
<dbReference type="RefSeq" id="WP_254159600.1">
    <property type="nucleotide sequence ID" value="NZ_CP100355.1"/>
</dbReference>
<feature type="transmembrane region" description="Helical" evidence="6">
    <location>
        <begin position="193"/>
        <end position="212"/>
    </location>
</feature>
<feature type="domain" description="O-antigen ligase-related" evidence="7">
    <location>
        <begin position="301"/>
        <end position="492"/>
    </location>
</feature>
<dbReference type="InterPro" id="IPR007016">
    <property type="entry name" value="O-antigen_ligase-rel_domated"/>
</dbReference>
<evidence type="ECO:0000256" key="3">
    <source>
        <dbReference type="ARBA" id="ARBA00022989"/>
    </source>
</evidence>
<evidence type="ECO:0000313" key="8">
    <source>
        <dbReference type="EMBL" id="UTF54880.1"/>
    </source>
</evidence>
<keyword evidence="9" id="KW-1185">Reference proteome</keyword>
<dbReference type="GO" id="GO:0016874">
    <property type="term" value="F:ligase activity"/>
    <property type="evidence" value="ECO:0007669"/>
    <property type="project" value="UniProtKB-KW"/>
</dbReference>
<evidence type="ECO:0000256" key="6">
    <source>
        <dbReference type="SAM" id="Phobius"/>
    </source>
</evidence>
<dbReference type="Proteomes" id="UP001056855">
    <property type="component" value="Chromosome"/>
</dbReference>
<evidence type="ECO:0000259" key="7">
    <source>
        <dbReference type="Pfam" id="PF04932"/>
    </source>
</evidence>
<feature type="transmembrane region" description="Helical" evidence="6">
    <location>
        <begin position="138"/>
        <end position="155"/>
    </location>
</feature>
<feature type="transmembrane region" description="Helical" evidence="6">
    <location>
        <begin position="79"/>
        <end position="96"/>
    </location>
</feature>
<dbReference type="Pfam" id="PF04932">
    <property type="entry name" value="Wzy_C"/>
    <property type="match status" value="1"/>
</dbReference>
<sequence length="573" mass="60868">MVSAREILQNLFSQRPPSSQQVIIFGTVLSIGVILLAPVLAVFLEPFIGGPYNQLVAVGVIGLFYGVVCAYYKEIISGSYAGMLVFLTISMNVPLGDSKYHLAGIGPNIWLVHIPIIILVTYGLVSEDSIQIGRPQKLFALFIVWAGLGAILAPGPRPDMTILFVIFAMTALLISIIVMTAIASGKVSITSTLTTLCIAVIAHVFLGIIQFLNRGPIGVPYLGEGAGAPAAEVSLGPIGAFYTGPFVNGLTFGGPLAVLLTLTIPIVLVFALQKDGKERIGLLLVVCLMLFVHRMSGWDAARGGLLVALSVLLISAGGIQWKKIRELKTVGKGAITTIGMFLILFIPSSGFGQTVRVPNVSSTESETEADSDTGSQTEGGSSGSEASSDTGSQTADGANTPGIEGEKYLDVADFMVHLDGLNIPLFDATNLGIRVHQYVLGLDLALQYPITGIGAANFYFVSEDIGLRTSYHLHNWYIQLLAETGVIGFSLYSGALLLIFVGTIQAILDETDEKRALIIIATLAGTVGVLSQLMFQPQMMKMPSMFSFWAVMGVLAAYIGITNDDLGRVSKDL</sequence>
<dbReference type="GeneID" id="73289656"/>
<feature type="transmembrane region" description="Helical" evidence="6">
    <location>
        <begin position="21"/>
        <end position="43"/>
    </location>
</feature>
<feature type="region of interest" description="Disordered" evidence="5">
    <location>
        <begin position="357"/>
        <end position="401"/>
    </location>
</feature>
<dbReference type="InterPro" id="IPR051533">
    <property type="entry name" value="WaaL-like"/>
</dbReference>
<feature type="transmembrane region" description="Helical" evidence="6">
    <location>
        <begin position="303"/>
        <end position="321"/>
    </location>
</feature>
<reference evidence="8" key="1">
    <citation type="submission" date="2022-06" db="EMBL/GenBank/DDBJ databases">
        <title>Diverse halophilic archaea isolated from saline environments.</title>
        <authorList>
            <person name="Cui H.-L."/>
        </authorList>
    </citation>
    <scope>NUCLEOTIDE SEQUENCE</scope>
    <source>
        <strain evidence="8">WLHS1</strain>
    </source>
</reference>
<dbReference type="EMBL" id="CP100355">
    <property type="protein sequence ID" value="UTF54880.1"/>
    <property type="molecule type" value="Genomic_DNA"/>
</dbReference>
<feature type="transmembrane region" description="Helical" evidence="6">
    <location>
        <begin position="542"/>
        <end position="561"/>
    </location>
</feature>
<protein>
    <submittedName>
        <fullName evidence="8">O-antigen ligase family protein</fullName>
    </submittedName>
</protein>
<feature type="compositionally biased region" description="Low complexity" evidence="5">
    <location>
        <begin position="372"/>
        <end position="393"/>
    </location>
</feature>
<proteinExistence type="predicted"/>
<evidence type="ECO:0000256" key="5">
    <source>
        <dbReference type="SAM" id="MobiDB-lite"/>
    </source>
</evidence>
<comment type="subcellular location">
    <subcellularLocation>
        <location evidence="1">Membrane</location>
        <topology evidence="1">Multi-pass membrane protein</topology>
    </subcellularLocation>
</comment>
<accession>A0A9E7SVW5</accession>
<dbReference type="PANTHER" id="PTHR37422:SF13">
    <property type="entry name" value="LIPOPOLYSACCHARIDE BIOSYNTHESIS PROTEIN PA4999-RELATED"/>
    <property type="match status" value="1"/>
</dbReference>
<keyword evidence="8" id="KW-0436">Ligase</keyword>
<gene>
    <name evidence="8" type="ORF">NGM29_06380</name>
</gene>
<feature type="transmembrane region" description="Helical" evidence="6">
    <location>
        <begin position="476"/>
        <end position="504"/>
    </location>
</feature>
<dbReference type="GO" id="GO:0016020">
    <property type="term" value="C:membrane"/>
    <property type="evidence" value="ECO:0007669"/>
    <property type="project" value="UniProtKB-SubCell"/>
</dbReference>
<dbReference type="PANTHER" id="PTHR37422">
    <property type="entry name" value="TEICHURONIC ACID BIOSYNTHESIS PROTEIN TUAE"/>
    <property type="match status" value="1"/>
</dbReference>
<feature type="transmembrane region" description="Helical" evidence="6">
    <location>
        <begin position="108"/>
        <end position="126"/>
    </location>
</feature>
<evidence type="ECO:0000313" key="9">
    <source>
        <dbReference type="Proteomes" id="UP001056855"/>
    </source>
</evidence>
<name>A0A9E7SVW5_9EURY</name>
<feature type="transmembrane region" description="Helical" evidence="6">
    <location>
        <begin position="161"/>
        <end position="181"/>
    </location>
</feature>
<keyword evidence="2 6" id="KW-0812">Transmembrane</keyword>
<feature type="transmembrane region" description="Helical" evidence="6">
    <location>
        <begin position="279"/>
        <end position="297"/>
    </location>
</feature>
<evidence type="ECO:0000256" key="1">
    <source>
        <dbReference type="ARBA" id="ARBA00004141"/>
    </source>
</evidence>
<evidence type="ECO:0000256" key="2">
    <source>
        <dbReference type="ARBA" id="ARBA00022692"/>
    </source>
</evidence>
<organism evidence="8 9">
    <name type="scientific">Natronosalvus rutilus</name>
    <dbReference type="NCBI Taxonomy" id="2953753"/>
    <lineage>
        <taxon>Archaea</taxon>
        <taxon>Methanobacteriati</taxon>
        <taxon>Methanobacteriota</taxon>
        <taxon>Stenosarchaea group</taxon>
        <taxon>Halobacteria</taxon>
        <taxon>Halobacteriales</taxon>
        <taxon>Natrialbaceae</taxon>
        <taxon>Natronosalvus</taxon>
    </lineage>
</organism>
<dbReference type="AlphaFoldDB" id="A0A9E7SVW5"/>
<keyword evidence="3 6" id="KW-1133">Transmembrane helix</keyword>
<feature type="transmembrane region" description="Helical" evidence="6">
    <location>
        <begin position="252"/>
        <end position="272"/>
    </location>
</feature>
<evidence type="ECO:0000256" key="4">
    <source>
        <dbReference type="ARBA" id="ARBA00023136"/>
    </source>
</evidence>
<keyword evidence="4 6" id="KW-0472">Membrane</keyword>